<feature type="non-terminal residue" evidence="2">
    <location>
        <position position="1"/>
    </location>
</feature>
<name>A0A2J8IV76_PANTR</name>
<dbReference type="AlphaFoldDB" id="A0A2J8IV76"/>
<organism evidence="2 3">
    <name type="scientific">Pan troglodytes</name>
    <name type="common">Chimpanzee</name>
    <dbReference type="NCBI Taxonomy" id="9598"/>
    <lineage>
        <taxon>Eukaryota</taxon>
        <taxon>Metazoa</taxon>
        <taxon>Chordata</taxon>
        <taxon>Craniata</taxon>
        <taxon>Vertebrata</taxon>
        <taxon>Euteleostomi</taxon>
        <taxon>Mammalia</taxon>
        <taxon>Eutheria</taxon>
        <taxon>Euarchontoglires</taxon>
        <taxon>Primates</taxon>
        <taxon>Haplorrhini</taxon>
        <taxon>Catarrhini</taxon>
        <taxon>Hominidae</taxon>
        <taxon>Pan</taxon>
    </lineage>
</organism>
<protein>
    <submittedName>
        <fullName evidence="2">FMNL1 isoform 7</fullName>
    </submittedName>
</protein>
<feature type="compositionally biased region" description="Basic and acidic residues" evidence="1">
    <location>
        <begin position="25"/>
        <end position="44"/>
    </location>
</feature>
<proteinExistence type="predicted"/>
<reference evidence="2 3" key="1">
    <citation type="submission" date="2017-12" db="EMBL/GenBank/DDBJ databases">
        <title>High-resolution comparative analysis of great ape genomes.</title>
        <authorList>
            <person name="Pollen A."/>
            <person name="Hastie A."/>
            <person name="Hormozdiari F."/>
            <person name="Dougherty M."/>
            <person name="Liu R."/>
            <person name="Chaisson M."/>
            <person name="Hoppe E."/>
            <person name="Hill C."/>
            <person name="Pang A."/>
            <person name="Hillier L."/>
            <person name="Baker C."/>
            <person name="Armstrong J."/>
            <person name="Shendure J."/>
            <person name="Paten B."/>
            <person name="Wilson R."/>
            <person name="Chao H."/>
            <person name="Schneider V."/>
            <person name="Ventura M."/>
            <person name="Kronenberg Z."/>
            <person name="Murali S."/>
            <person name="Gordon D."/>
            <person name="Cantsilieris S."/>
            <person name="Munson K."/>
            <person name="Nelson B."/>
            <person name="Raja A."/>
            <person name="Underwood J."/>
            <person name="Diekhans M."/>
            <person name="Fiddes I."/>
            <person name="Haussler D."/>
            <person name="Eichler E."/>
        </authorList>
    </citation>
    <scope>NUCLEOTIDE SEQUENCE [LARGE SCALE GENOMIC DNA]</scope>
    <source>
        <strain evidence="2">Yerkes chimp pedigree #C0471</strain>
    </source>
</reference>
<dbReference type="EMBL" id="NBAG03000579">
    <property type="protein sequence ID" value="PNI14420.1"/>
    <property type="molecule type" value="Genomic_DNA"/>
</dbReference>
<comment type="caution">
    <text evidence="2">The sequence shown here is derived from an EMBL/GenBank/DDBJ whole genome shotgun (WGS) entry which is preliminary data.</text>
</comment>
<feature type="region of interest" description="Disordered" evidence="1">
    <location>
        <begin position="25"/>
        <end position="90"/>
    </location>
</feature>
<evidence type="ECO:0000313" key="2">
    <source>
        <dbReference type="EMBL" id="PNI14420.1"/>
    </source>
</evidence>
<dbReference type="InterPro" id="IPR043592">
    <property type="entry name" value="FMNL_animal"/>
</dbReference>
<feature type="non-terminal residue" evidence="2">
    <location>
        <position position="151"/>
    </location>
</feature>
<accession>A0A2J8IV76</accession>
<dbReference type="GO" id="GO:0007010">
    <property type="term" value="P:cytoskeleton organization"/>
    <property type="evidence" value="ECO:0007669"/>
    <property type="project" value="InterPro"/>
</dbReference>
<gene>
    <name evidence="2" type="ORF">CK820_G0052890</name>
</gene>
<dbReference type="Proteomes" id="UP000236370">
    <property type="component" value="Unassembled WGS sequence"/>
</dbReference>
<feature type="compositionally biased region" description="Low complexity" evidence="1">
    <location>
        <begin position="45"/>
        <end position="55"/>
    </location>
</feature>
<evidence type="ECO:0000256" key="1">
    <source>
        <dbReference type="SAM" id="MobiDB-lite"/>
    </source>
</evidence>
<dbReference type="PANTHER" id="PTHR45857:SF2">
    <property type="entry name" value="FORMIN-LIKE PROTEIN 1"/>
    <property type="match status" value="1"/>
</dbReference>
<dbReference type="GO" id="GO:0022604">
    <property type="term" value="P:regulation of cell morphogenesis"/>
    <property type="evidence" value="ECO:0007669"/>
    <property type="project" value="InterPro"/>
</dbReference>
<sequence>RQDDCMVLKEFLRANSPTMDKLLADSKTAQKAEQEVEQWKKEAAAQEAGADTPGKGEPPAPKSPPKARRPQMDLISELKRRQQKEPLIYESDRDGAIEDIITGKGLASPWSYPQSVLLCFLLTQSPTLWGTGCHTASCYLFCFSFLFPFST</sequence>
<dbReference type="PANTHER" id="PTHR45857">
    <property type="entry name" value="FORMIN-LIKE PROTEIN"/>
    <property type="match status" value="1"/>
</dbReference>
<evidence type="ECO:0000313" key="3">
    <source>
        <dbReference type="Proteomes" id="UP000236370"/>
    </source>
</evidence>